<dbReference type="AlphaFoldDB" id="A0A2K3QMD0"/>
<reference evidence="1 2" key="1">
    <citation type="submission" date="2017-08" db="EMBL/GenBank/DDBJ databases">
        <title>Harnessing the power of phylogenomics to disentangle the directionality and signatures of interkingdom host jumping in the parasitic fungal genus Tolypocladium.</title>
        <authorList>
            <person name="Quandt C.A."/>
            <person name="Patterson W."/>
            <person name="Spatafora J.W."/>
        </authorList>
    </citation>
    <scope>NUCLEOTIDE SEQUENCE [LARGE SCALE GENOMIC DNA]</scope>
    <source>
        <strain evidence="1 2">CBS 113982</strain>
    </source>
</reference>
<gene>
    <name evidence="1" type="ORF">TCAP_01384</name>
</gene>
<feature type="non-terminal residue" evidence="1">
    <location>
        <position position="241"/>
    </location>
</feature>
<accession>A0A2K3QMD0</accession>
<dbReference type="EMBL" id="NRSZ01000224">
    <property type="protein sequence ID" value="PNY28691.1"/>
    <property type="molecule type" value="Genomic_DNA"/>
</dbReference>
<organism evidence="1 2">
    <name type="scientific">Tolypocladium capitatum</name>
    <dbReference type="NCBI Taxonomy" id="45235"/>
    <lineage>
        <taxon>Eukaryota</taxon>
        <taxon>Fungi</taxon>
        <taxon>Dikarya</taxon>
        <taxon>Ascomycota</taxon>
        <taxon>Pezizomycotina</taxon>
        <taxon>Sordariomycetes</taxon>
        <taxon>Hypocreomycetidae</taxon>
        <taxon>Hypocreales</taxon>
        <taxon>Ophiocordycipitaceae</taxon>
        <taxon>Tolypocladium</taxon>
    </lineage>
</organism>
<sequence>MRIKVFVDCETHHSSLLKKPLPPMLKMTVAVRHVMCLSSAVYTSAWTVYLPWRNLLGQVDRLGNLHGASFDGAFEVDVADLLAEVRRGSKKPDETVLDFQQDVGALLDGLLDSPAGLDEQLLASGRWVGREIHPLDADDVVSMLAVTELQGTLPRDLEVLVGDDIAEDAQRRRRCQAGGQAGDGEPHRVDLETIQVLCRQGGLNRRLGGEGEDDGGTRRGAAISSSRMWWLGSAASWDQPR</sequence>
<dbReference type="Proteomes" id="UP000236621">
    <property type="component" value="Unassembled WGS sequence"/>
</dbReference>
<proteinExistence type="predicted"/>
<name>A0A2K3QMD0_9HYPO</name>
<keyword evidence="2" id="KW-1185">Reference proteome</keyword>
<evidence type="ECO:0000313" key="1">
    <source>
        <dbReference type="EMBL" id="PNY28691.1"/>
    </source>
</evidence>
<protein>
    <submittedName>
        <fullName evidence="1">Uncharacterized protein</fullName>
    </submittedName>
</protein>
<comment type="caution">
    <text evidence="1">The sequence shown here is derived from an EMBL/GenBank/DDBJ whole genome shotgun (WGS) entry which is preliminary data.</text>
</comment>
<evidence type="ECO:0000313" key="2">
    <source>
        <dbReference type="Proteomes" id="UP000236621"/>
    </source>
</evidence>
<dbReference type="OrthoDB" id="10446673at2759"/>